<sequence length="218" mass="26071">MIKSIKIMRKIFLFFILLFPMSVYSDVNNYQDSDYVKNNFSIKEQEYLKKYILQSSAFLMRAVGNSKYSSSILSDQNNHFILEQSMNFYRKFDVKYLPKIVQKYLFQCFLINQMIINKSERNYFKTVILLNKKKVIENQFYNEMKKHGYDWNSRSILAHFIGKNPEDVLKRLVTDSFEKIAGNRTIAIDPKDKRTMEIIIKNAYVEFANYLDDESQKK</sequence>
<dbReference type="Proteomes" id="UP000236075">
    <property type="component" value="Unassembled WGS sequence"/>
</dbReference>
<proteinExistence type="predicted"/>
<evidence type="ECO:0000313" key="3">
    <source>
        <dbReference type="Proteomes" id="UP000236075"/>
    </source>
</evidence>
<reference evidence="2 3" key="1">
    <citation type="journal article" date="2017" name="BMC Genomics">
        <title>Genome sequencing of 39 Akkermansia muciniphila isolates reveals its population structure, genomic and functional diverisity, and global distribution in mammalian gut microbiotas.</title>
        <authorList>
            <person name="Guo X."/>
            <person name="Li S."/>
            <person name="Zhang J."/>
            <person name="Wu F."/>
            <person name="Li X."/>
            <person name="Wu D."/>
            <person name="Zhang M."/>
            <person name="Ou Z."/>
            <person name="Jie Z."/>
            <person name="Yan Q."/>
            <person name="Li P."/>
            <person name="Yi J."/>
            <person name="Peng Y."/>
        </authorList>
    </citation>
    <scope>NUCLEOTIDE SEQUENCE [LARGE SCALE GENOMIC DNA]</scope>
    <source>
        <strain evidence="2 3">GP28</strain>
    </source>
</reference>
<comment type="caution">
    <text evidence="2">The sequence shown here is derived from an EMBL/GenBank/DDBJ whole genome shotgun (WGS) entry which is preliminary data.</text>
</comment>
<dbReference type="AlphaFoldDB" id="A0AAX0WJS8"/>
<feature type="chain" id="PRO_5043612032" description="DUF4294 domain-containing protein" evidence="1">
    <location>
        <begin position="26"/>
        <end position="218"/>
    </location>
</feature>
<protein>
    <recommendedName>
        <fullName evidence="4">DUF4294 domain-containing protein</fullName>
    </recommendedName>
</protein>
<evidence type="ECO:0000256" key="1">
    <source>
        <dbReference type="SAM" id="SignalP"/>
    </source>
</evidence>
<name>A0AAX0WJS8_9BACT</name>
<organism evidence="2 3">
    <name type="scientific">Akkermansia muciniphila</name>
    <dbReference type="NCBI Taxonomy" id="239935"/>
    <lineage>
        <taxon>Bacteria</taxon>
        <taxon>Pseudomonadati</taxon>
        <taxon>Verrucomicrobiota</taxon>
        <taxon>Verrucomicrobiia</taxon>
        <taxon>Verrucomicrobiales</taxon>
        <taxon>Akkermansiaceae</taxon>
        <taxon>Akkermansia</taxon>
    </lineage>
</organism>
<dbReference type="EMBL" id="PJLB01000008">
    <property type="protein sequence ID" value="PND02239.1"/>
    <property type="molecule type" value="Genomic_DNA"/>
</dbReference>
<dbReference type="RefSeq" id="WP_102734962.1">
    <property type="nucleotide sequence ID" value="NZ_CP025824.1"/>
</dbReference>
<keyword evidence="1" id="KW-0732">Signal</keyword>
<gene>
    <name evidence="2" type="ORF">CXT95_06080</name>
</gene>
<evidence type="ECO:0008006" key="4">
    <source>
        <dbReference type="Google" id="ProtNLM"/>
    </source>
</evidence>
<evidence type="ECO:0000313" key="2">
    <source>
        <dbReference type="EMBL" id="PND02239.1"/>
    </source>
</evidence>
<feature type="signal peptide" evidence="1">
    <location>
        <begin position="1"/>
        <end position="25"/>
    </location>
</feature>
<accession>A0AAX0WJS8</accession>